<proteinExistence type="predicted"/>
<feature type="domain" description="Zinc knuckle CX2CX4HX4C" evidence="3">
    <location>
        <begin position="180"/>
        <end position="226"/>
    </location>
</feature>
<dbReference type="SMART" id="SM00384">
    <property type="entry name" value="AT_hook"/>
    <property type="match status" value="2"/>
</dbReference>
<accession>A0A7J6H1N1</accession>
<dbReference type="InterPro" id="IPR017956">
    <property type="entry name" value="AT_hook_DNA-bd_motif"/>
</dbReference>
<dbReference type="GO" id="GO:0003677">
    <property type="term" value="F:DNA binding"/>
    <property type="evidence" value="ECO:0007669"/>
    <property type="project" value="InterPro"/>
</dbReference>
<feature type="domain" description="DUF4283" evidence="2">
    <location>
        <begin position="34"/>
        <end position="118"/>
    </location>
</feature>
<feature type="region of interest" description="Disordered" evidence="1">
    <location>
        <begin position="429"/>
        <end position="464"/>
    </location>
</feature>
<comment type="caution">
    <text evidence="4">The sequence shown here is derived from an EMBL/GenBank/DDBJ whole genome shotgun (WGS) entry which is preliminary data.</text>
</comment>
<dbReference type="AlphaFoldDB" id="A0A7J6H1N1"/>
<reference evidence="4 5" key="1">
    <citation type="journal article" date="2020" name="bioRxiv">
        <title>Sequence and annotation of 42 cannabis genomes reveals extensive copy number variation in cannabinoid synthesis and pathogen resistance genes.</title>
        <authorList>
            <person name="Mckernan K.J."/>
            <person name="Helbert Y."/>
            <person name="Kane L.T."/>
            <person name="Ebling H."/>
            <person name="Zhang L."/>
            <person name="Liu B."/>
            <person name="Eaton Z."/>
            <person name="Mclaughlin S."/>
            <person name="Kingan S."/>
            <person name="Baybayan P."/>
            <person name="Concepcion G."/>
            <person name="Jordan M."/>
            <person name="Riva A."/>
            <person name="Barbazuk W."/>
            <person name="Harkins T."/>
        </authorList>
    </citation>
    <scope>NUCLEOTIDE SEQUENCE [LARGE SCALE GENOMIC DNA]</scope>
    <source>
        <strain evidence="5">cv. Jamaican Lion 4</strain>
        <tissue evidence="4">Leaf</tissue>
    </source>
</reference>
<dbReference type="Pfam" id="PF14392">
    <property type="entry name" value="zf-CCHC_4"/>
    <property type="match status" value="1"/>
</dbReference>
<feature type="region of interest" description="Disordered" evidence="1">
    <location>
        <begin position="565"/>
        <end position="631"/>
    </location>
</feature>
<evidence type="ECO:0000313" key="4">
    <source>
        <dbReference type="EMBL" id="KAF4388808.1"/>
    </source>
</evidence>
<dbReference type="PANTHER" id="PTHR31286">
    <property type="entry name" value="GLYCINE-RICH CELL WALL STRUCTURAL PROTEIN 1.8-LIKE"/>
    <property type="match status" value="1"/>
</dbReference>
<protein>
    <recommendedName>
        <fullName evidence="6">DUF4283 domain-containing protein</fullName>
    </recommendedName>
</protein>
<sequence length="1118" mass="126191">MADPTLSDLFQDSVQVSTDELTCTLHPGEIDLPQEHSRVLLGKLMCNTRLGRKAIQGSLKNAWSSVKKWSWEDRGDGILQFSFQSSTDADNVLLRRPWLVCGYLLVLMPWPSWLTPSEVNFDHTPIWVRLKSIPPFYWNKTNLQELAAKVSNVYELPKHIEKNFARGSFGMGTVRFRATVDLTKPLFSGFYLRRTGLKDLWIQYQYERLPKICFKCGLLTHEHKLCFKNPTVIKNEEGAFFPMFGTWMDEESRESSPFQSPLPKWFNDWILNQQALKDPKVRNQLLNQRIIQRAESSECRELRIQYPGKRRLVEEVVELRPETKEMVINRYPAVLLPGIGEVTPFENTATGVVEKVLPDPPPLATVTQPSSQAETDKRKSSNAVEVENNNGGRPESHKGTCIPASLPEVATNGLNVNTTTEPIPKVAMTSPHAEGQEGQNSNTPRESKGGSSKAHLKTTNSKKPILEMDQQTNTLMGSQAQPLLWPSNECWNRAFKLLTGSNTIDKYHREPTLFNPILNIDDFKCYEAESGPRKRKSTDGFFMLPKGDFNPLLTTGCELTVPNLTIDGEPIGSTSKNSFSPGLEEGSKEKRKRGRPRKEASITVISSTEKRKRGRPANSPTSMGVSPRCFKKKGKGLKNSGQYRNMWNADLIDMAIDLENNFVVVDKSRKLNHNCIIREIEDEEKATKPEEISAGKFQKIAHKFHFLDFIYIPSIGFSGGFGMCWKTGVKCSAKDQDKNLIVGVIESDPPGIKWNLLGIYGPPSLTQKEAFWRRVGEIIQGETIPSMLLGDLNGTLEDHESINYTHPNNSAKYSFDLRRMVAHTGLIDIGCQGGKFTWFQKSTTTGGGCTLKRARLDRALATVDWRLLFPNAIVKLMTASTSDHKPILLDTQGGANCKKTHFKYELMWGRVASNTTSEISQLLGMKRMKRDAIYLGLPLFRSLKKTNDLQFLVDRVLQRVKTWKTRLLSKAGRACLVQSVGSSIATYVAASEIIPLTITRKVDKCLRDFWKIRNGADTSIWYDPWVCFQCDNVTVTNVMQPRTAAASHFKLETAKDRFTNYCSNFSSWDLIHTPRACNFIAHNVAKWARLTNTVGSINPMTLETNILDDYVEWSHENG</sequence>
<dbReference type="EMBL" id="JAATIP010000033">
    <property type="protein sequence ID" value="KAF4388808.1"/>
    <property type="molecule type" value="Genomic_DNA"/>
</dbReference>
<dbReference type="InterPro" id="IPR036691">
    <property type="entry name" value="Endo/exonu/phosph_ase_sf"/>
</dbReference>
<gene>
    <name evidence="4" type="ORF">F8388_018987</name>
</gene>
<feature type="region of interest" description="Disordered" evidence="1">
    <location>
        <begin position="356"/>
        <end position="406"/>
    </location>
</feature>
<evidence type="ECO:0000259" key="3">
    <source>
        <dbReference type="Pfam" id="PF14392"/>
    </source>
</evidence>
<dbReference type="InterPro" id="IPR040256">
    <property type="entry name" value="At4g02000-like"/>
</dbReference>
<dbReference type="Gene3D" id="3.60.10.10">
    <property type="entry name" value="Endonuclease/exonuclease/phosphatase"/>
    <property type="match status" value="1"/>
</dbReference>
<feature type="compositionally biased region" description="Polar residues" evidence="1">
    <location>
        <begin position="381"/>
        <end position="391"/>
    </location>
</feature>
<dbReference type="PANTHER" id="PTHR31286:SF180">
    <property type="entry name" value="OS10G0362600 PROTEIN"/>
    <property type="match status" value="1"/>
</dbReference>
<organism evidence="4 5">
    <name type="scientific">Cannabis sativa</name>
    <name type="common">Hemp</name>
    <name type="synonym">Marijuana</name>
    <dbReference type="NCBI Taxonomy" id="3483"/>
    <lineage>
        <taxon>Eukaryota</taxon>
        <taxon>Viridiplantae</taxon>
        <taxon>Streptophyta</taxon>
        <taxon>Embryophyta</taxon>
        <taxon>Tracheophyta</taxon>
        <taxon>Spermatophyta</taxon>
        <taxon>Magnoliopsida</taxon>
        <taxon>eudicotyledons</taxon>
        <taxon>Gunneridae</taxon>
        <taxon>Pentapetalae</taxon>
        <taxon>rosids</taxon>
        <taxon>fabids</taxon>
        <taxon>Rosales</taxon>
        <taxon>Cannabaceae</taxon>
        <taxon>Cannabis</taxon>
    </lineage>
</organism>
<dbReference type="InterPro" id="IPR025836">
    <property type="entry name" value="Zn_knuckle_CX2CX4HX4C"/>
</dbReference>
<dbReference type="SUPFAM" id="SSF56219">
    <property type="entry name" value="DNase I-like"/>
    <property type="match status" value="1"/>
</dbReference>
<dbReference type="Proteomes" id="UP000525078">
    <property type="component" value="Unassembled WGS sequence"/>
</dbReference>
<dbReference type="Pfam" id="PF14111">
    <property type="entry name" value="DUF4283"/>
    <property type="match status" value="1"/>
</dbReference>
<dbReference type="InterPro" id="IPR025558">
    <property type="entry name" value="DUF4283"/>
</dbReference>
<evidence type="ECO:0008006" key="6">
    <source>
        <dbReference type="Google" id="ProtNLM"/>
    </source>
</evidence>
<evidence type="ECO:0000313" key="5">
    <source>
        <dbReference type="Proteomes" id="UP000525078"/>
    </source>
</evidence>
<name>A0A7J6H1N1_CANSA</name>
<evidence type="ECO:0000259" key="2">
    <source>
        <dbReference type="Pfam" id="PF14111"/>
    </source>
</evidence>
<evidence type="ECO:0000256" key="1">
    <source>
        <dbReference type="SAM" id="MobiDB-lite"/>
    </source>
</evidence>